<sequence length="210" mass="23274">MELVKTINGQEIDFWTWRGFVNATWVVTKASGDSAQTAQAKKSIEVRIVSEDGSKRTVTLPDSVKVAPHDDVSLLYARKVIDERGPLVGIVNHTAGRTWAFPRGAGPVDYKHPFPFALVKAAERYTLFAAALVLSGLTILWLQYQAELAFSFSSWAIIGIIELAILWLLKFAANKRQARIDQTVVEEIESTLKKTSYEPVRAQSEPEAAA</sequence>
<keyword evidence="1" id="KW-1133">Transmembrane helix</keyword>
<dbReference type="AlphaFoldDB" id="A0A931FR83"/>
<keyword evidence="1" id="KW-0812">Transmembrane</keyword>
<proteinExistence type="predicted"/>
<evidence type="ECO:0000313" key="2">
    <source>
        <dbReference type="EMBL" id="MBF9234263.1"/>
    </source>
</evidence>
<evidence type="ECO:0000256" key="1">
    <source>
        <dbReference type="SAM" id="Phobius"/>
    </source>
</evidence>
<keyword evidence="3" id="KW-1185">Reference proteome</keyword>
<accession>A0A931FR83</accession>
<keyword evidence="1" id="KW-0472">Membrane</keyword>
<gene>
    <name evidence="2" type="ORF">I2H38_12860</name>
</gene>
<organism evidence="2 3">
    <name type="scientific">Microvirga alba</name>
    <dbReference type="NCBI Taxonomy" id="2791025"/>
    <lineage>
        <taxon>Bacteria</taxon>
        <taxon>Pseudomonadati</taxon>
        <taxon>Pseudomonadota</taxon>
        <taxon>Alphaproteobacteria</taxon>
        <taxon>Hyphomicrobiales</taxon>
        <taxon>Methylobacteriaceae</taxon>
        <taxon>Microvirga</taxon>
    </lineage>
</organism>
<reference evidence="2" key="1">
    <citation type="submission" date="2020-11" db="EMBL/GenBank/DDBJ databases">
        <authorList>
            <person name="Kim M.K."/>
        </authorList>
    </citation>
    <scope>NUCLEOTIDE SEQUENCE</scope>
    <source>
        <strain evidence="2">BT350</strain>
    </source>
</reference>
<comment type="caution">
    <text evidence="2">The sequence shown here is derived from an EMBL/GenBank/DDBJ whole genome shotgun (WGS) entry which is preliminary data.</text>
</comment>
<protein>
    <submittedName>
        <fullName evidence="2">Uncharacterized protein</fullName>
    </submittedName>
</protein>
<dbReference type="EMBL" id="JADQDO010000006">
    <property type="protein sequence ID" value="MBF9234263.1"/>
    <property type="molecule type" value="Genomic_DNA"/>
</dbReference>
<evidence type="ECO:0000313" key="3">
    <source>
        <dbReference type="Proteomes" id="UP000599312"/>
    </source>
</evidence>
<feature type="transmembrane region" description="Helical" evidence="1">
    <location>
        <begin position="125"/>
        <end position="144"/>
    </location>
</feature>
<name>A0A931FR83_9HYPH</name>
<dbReference type="Proteomes" id="UP000599312">
    <property type="component" value="Unassembled WGS sequence"/>
</dbReference>
<dbReference type="RefSeq" id="WP_196272264.1">
    <property type="nucleotide sequence ID" value="NZ_JADQDO010000006.1"/>
</dbReference>
<feature type="transmembrane region" description="Helical" evidence="1">
    <location>
        <begin position="150"/>
        <end position="169"/>
    </location>
</feature>